<dbReference type="AlphaFoldDB" id="A0A9W9PQL8"/>
<dbReference type="SUPFAM" id="SSF57701">
    <property type="entry name" value="Zn2/Cys6 DNA-binding domain"/>
    <property type="match status" value="1"/>
</dbReference>
<feature type="compositionally biased region" description="Polar residues" evidence="7">
    <location>
        <begin position="165"/>
        <end position="176"/>
    </location>
</feature>
<reference evidence="9" key="2">
    <citation type="journal article" date="2023" name="IMA Fungus">
        <title>Comparative genomic study of the Penicillium genus elucidates a diverse pangenome and 15 lateral gene transfer events.</title>
        <authorList>
            <person name="Petersen C."/>
            <person name="Sorensen T."/>
            <person name="Nielsen M.R."/>
            <person name="Sondergaard T.E."/>
            <person name="Sorensen J.L."/>
            <person name="Fitzpatrick D.A."/>
            <person name="Frisvad J.C."/>
            <person name="Nielsen K.L."/>
        </authorList>
    </citation>
    <scope>NUCLEOTIDE SEQUENCE</scope>
    <source>
        <strain evidence="9">IBT 21472</strain>
    </source>
</reference>
<comment type="similarity">
    <text evidence="1">Belongs to the transferase hexapeptide repeat family.</text>
</comment>
<dbReference type="Gene3D" id="2.160.10.10">
    <property type="entry name" value="Hexapeptide repeat proteins"/>
    <property type="match status" value="1"/>
</dbReference>
<dbReference type="InterPro" id="IPR024688">
    <property type="entry name" value="Mac_dom"/>
</dbReference>
<dbReference type="PANTHER" id="PTHR23416">
    <property type="entry name" value="SIALIC ACID SYNTHASE-RELATED"/>
    <property type="match status" value="1"/>
</dbReference>
<keyword evidence="10" id="KW-1185">Reference proteome</keyword>
<feature type="domain" description="Maltose/galactoside acetyltransferase" evidence="8">
    <location>
        <begin position="492"/>
        <end position="548"/>
    </location>
</feature>
<feature type="compositionally biased region" description="Polar residues" evidence="7">
    <location>
        <begin position="364"/>
        <end position="382"/>
    </location>
</feature>
<dbReference type="Gene3D" id="4.10.240.10">
    <property type="entry name" value="Zn(2)-C6 fungal-type DNA-binding domain"/>
    <property type="match status" value="1"/>
</dbReference>
<dbReference type="InterPro" id="IPR051159">
    <property type="entry name" value="Hexapeptide_acetyltransf"/>
</dbReference>
<dbReference type="Pfam" id="PF14602">
    <property type="entry name" value="Hexapep_2"/>
    <property type="match status" value="1"/>
</dbReference>
<sequence>MTAVASAPVMSNRDSGTETGTEHSPSRFTAVNGRDSTASAAGANPTLGTQMDGEDRDAPSVANENQDASPRENPSHSQRSSPIAHAHAHKRKRSGSGDPDSQDSQDADGYGRGSIPRPGEAPPARSSSASEIEASSAAIASGRSDTNEPSQPPSSGPWSDYESRLINQAQRAQQIDASDAQLADVLQREAQGQDPRSLGRPTTSANVQPAPSSAFPERSAIQVAPKRKRVFSNRTKTGCMTCRRRKKKCDEQHPACKSLPSRDQCSGSPISILVKGQEANQFPSGNNCTRGGFLCEGYSTRTPWQKPSSSKAPVPLQSKEGYPEIGSQYLPEAAPSHDRPPAVIDLAESRKMKPIILDDIERPSQQYNTSPTGTAPSHTSWTKRAWPGPGPGHHPYLAESVAKPDYREIPPIHELPRDGPSKPDYQVVPPIRELSHGSHARPSMPMFQAGEHRPLPSVTMDTNSPQAQARMALGIENPLSNRAAAPADDTEKGKMTRGEYYRPFDIQLVEDRDRCKCALSRFNNACNPIYGLSSKEQNRLLKEVLVPPSNSVSSPTGPSTPRLVGSIGQGTLVESPFRCHYGWNINLEADVMVSENCLFVDDAAIQIGSNTWIGPNVTLLTACASDNLQHRRGPQTLYQAKPIIIEQDCYIGAGSTIFPGVRIGRGAVIEAGDMVKRDVAPYQLTRNRPGY</sequence>
<feature type="compositionally biased region" description="Polar residues" evidence="7">
    <location>
        <begin position="26"/>
        <end position="39"/>
    </location>
</feature>
<dbReference type="GO" id="GO:0000981">
    <property type="term" value="F:DNA-binding transcription factor activity, RNA polymerase II-specific"/>
    <property type="evidence" value="ECO:0007669"/>
    <property type="project" value="InterPro"/>
</dbReference>
<dbReference type="InterPro" id="IPR001138">
    <property type="entry name" value="Zn2Cys6_DnaBD"/>
</dbReference>
<dbReference type="EMBL" id="JAPZBO010000008">
    <property type="protein sequence ID" value="KAJ5307185.1"/>
    <property type="molecule type" value="Genomic_DNA"/>
</dbReference>
<accession>A0A9W9PQL8</accession>
<dbReference type="PANTHER" id="PTHR23416:SF76">
    <property type="entry name" value="ZN(II)2CYS6 TRANSCRIPTION FACTOR (EUROFUNG)"/>
    <property type="match status" value="1"/>
</dbReference>
<organism evidence="9 10">
    <name type="scientific">Penicillium atrosanguineum</name>
    <dbReference type="NCBI Taxonomy" id="1132637"/>
    <lineage>
        <taxon>Eukaryota</taxon>
        <taxon>Fungi</taxon>
        <taxon>Dikarya</taxon>
        <taxon>Ascomycota</taxon>
        <taxon>Pezizomycotina</taxon>
        <taxon>Eurotiomycetes</taxon>
        <taxon>Eurotiomycetidae</taxon>
        <taxon>Eurotiales</taxon>
        <taxon>Aspergillaceae</taxon>
        <taxon>Penicillium</taxon>
    </lineage>
</organism>
<evidence type="ECO:0000256" key="5">
    <source>
        <dbReference type="ARBA" id="ARBA00023163"/>
    </source>
</evidence>
<feature type="region of interest" description="Disordered" evidence="7">
    <location>
        <begin position="364"/>
        <end position="392"/>
    </location>
</feature>
<dbReference type="InterPro" id="IPR036864">
    <property type="entry name" value="Zn2-C6_fun-type_DNA-bd_sf"/>
</dbReference>
<name>A0A9W9PQL8_9EURO</name>
<dbReference type="SMART" id="SM01266">
    <property type="entry name" value="Mac"/>
    <property type="match status" value="1"/>
</dbReference>
<comment type="caution">
    <text evidence="9">The sequence shown here is derived from an EMBL/GenBank/DDBJ whole genome shotgun (WGS) entry which is preliminary data.</text>
</comment>
<evidence type="ECO:0000256" key="7">
    <source>
        <dbReference type="SAM" id="MobiDB-lite"/>
    </source>
</evidence>
<dbReference type="OrthoDB" id="25818at2759"/>
<dbReference type="GO" id="GO:0008270">
    <property type="term" value="F:zinc ion binding"/>
    <property type="evidence" value="ECO:0007669"/>
    <property type="project" value="InterPro"/>
</dbReference>
<feature type="compositionally biased region" description="Polar residues" evidence="7">
    <location>
        <begin position="200"/>
        <end position="211"/>
    </location>
</feature>
<dbReference type="Pfam" id="PF12464">
    <property type="entry name" value="Mac"/>
    <property type="match status" value="1"/>
</dbReference>
<keyword evidence="6" id="KW-0539">Nucleus</keyword>
<keyword evidence="5" id="KW-0804">Transcription</keyword>
<dbReference type="Proteomes" id="UP001147746">
    <property type="component" value="Unassembled WGS sequence"/>
</dbReference>
<dbReference type="GO" id="GO:0016407">
    <property type="term" value="F:acetyltransferase activity"/>
    <property type="evidence" value="ECO:0007669"/>
    <property type="project" value="InterPro"/>
</dbReference>
<proteinExistence type="inferred from homology"/>
<dbReference type="GO" id="GO:0003677">
    <property type="term" value="F:DNA binding"/>
    <property type="evidence" value="ECO:0007669"/>
    <property type="project" value="UniProtKB-KW"/>
</dbReference>
<feature type="region of interest" description="Disordered" evidence="7">
    <location>
        <begin position="1"/>
        <end position="219"/>
    </location>
</feature>
<keyword evidence="3" id="KW-0805">Transcription regulation</keyword>
<evidence type="ECO:0000313" key="9">
    <source>
        <dbReference type="EMBL" id="KAJ5307185.1"/>
    </source>
</evidence>
<evidence type="ECO:0000313" key="10">
    <source>
        <dbReference type="Proteomes" id="UP001147746"/>
    </source>
</evidence>
<evidence type="ECO:0000256" key="6">
    <source>
        <dbReference type="ARBA" id="ARBA00023242"/>
    </source>
</evidence>
<dbReference type="GO" id="GO:0008374">
    <property type="term" value="F:O-acyltransferase activity"/>
    <property type="evidence" value="ECO:0007669"/>
    <property type="project" value="TreeGrafter"/>
</dbReference>
<evidence type="ECO:0000256" key="4">
    <source>
        <dbReference type="ARBA" id="ARBA00023125"/>
    </source>
</evidence>
<dbReference type="Pfam" id="PF16628">
    <property type="entry name" value="Mac_assoc"/>
    <property type="match status" value="1"/>
</dbReference>
<dbReference type="SUPFAM" id="SSF51161">
    <property type="entry name" value="Trimeric LpxA-like enzymes"/>
    <property type="match status" value="1"/>
</dbReference>
<evidence type="ECO:0000256" key="3">
    <source>
        <dbReference type="ARBA" id="ARBA00023015"/>
    </source>
</evidence>
<dbReference type="InterPro" id="IPR011004">
    <property type="entry name" value="Trimer_LpxA-like_sf"/>
</dbReference>
<evidence type="ECO:0000256" key="1">
    <source>
        <dbReference type="ARBA" id="ARBA00007274"/>
    </source>
</evidence>
<protein>
    <recommendedName>
        <fullName evidence="8">Maltose/galactoside acetyltransferase domain-containing protein</fullName>
    </recommendedName>
</protein>
<evidence type="ECO:0000256" key="2">
    <source>
        <dbReference type="ARBA" id="ARBA00022679"/>
    </source>
</evidence>
<dbReference type="InterPro" id="IPR001451">
    <property type="entry name" value="Hexapep"/>
</dbReference>
<gene>
    <name evidence="9" type="ORF">N7476_007841</name>
</gene>
<reference evidence="9" key="1">
    <citation type="submission" date="2022-12" db="EMBL/GenBank/DDBJ databases">
        <authorList>
            <person name="Petersen C."/>
        </authorList>
    </citation>
    <scope>NUCLEOTIDE SEQUENCE</scope>
    <source>
        <strain evidence="9">IBT 21472</strain>
    </source>
</reference>
<keyword evidence="2" id="KW-0808">Transferase</keyword>
<keyword evidence="4" id="KW-0238">DNA-binding</keyword>
<feature type="compositionally biased region" description="Low complexity" evidence="7">
    <location>
        <begin position="122"/>
        <end position="144"/>
    </location>
</feature>
<evidence type="ECO:0000259" key="8">
    <source>
        <dbReference type="SMART" id="SM01266"/>
    </source>
</evidence>
<dbReference type="CDD" id="cd00067">
    <property type="entry name" value="GAL4"/>
    <property type="match status" value="1"/>
</dbReference>